<dbReference type="Proteomes" id="UP001589890">
    <property type="component" value="Unassembled WGS sequence"/>
</dbReference>
<comment type="caution">
    <text evidence="4">The sequence shown here is derived from an EMBL/GenBank/DDBJ whole genome shotgun (WGS) entry which is preliminary data.</text>
</comment>
<keyword evidence="5" id="KW-1185">Reference proteome</keyword>
<organism evidence="4 5">
    <name type="scientific">Kribbella deserti</name>
    <dbReference type="NCBI Taxonomy" id="1926257"/>
    <lineage>
        <taxon>Bacteria</taxon>
        <taxon>Bacillati</taxon>
        <taxon>Actinomycetota</taxon>
        <taxon>Actinomycetes</taxon>
        <taxon>Propionibacteriales</taxon>
        <taxon>Kribbellaceae</taxon>
        <taxon>Kribbella</taxon>
    </lineage>
</organism>
<evidence type="ECO:0000313" key="5">
    <source>
        <dbReference type="Proteomes" id="UP001589890"/>
    </source>
</evidence>
<sequence>MHAIRLHEFGPAGNLRYEEAADPVPAAGQVRIKVEAAGVHLVDTVLRAGNAGGAPIAVPDLPTIPGREVAGTVDALGPGTDESWLGRRVVVHLGQVPGGYAELAVAAAEALHPIPEHLDAAEAVAIIGTGRTTMAVLADAHLGPDDVVLITAAAGGIGSLLVQTARNVGATVVGLAGGPAKVEQVRSLGAQIVIDYRDPDWPEQVKAELDGRSVTVILDGVGGEPGKAALDLLGVGGRIVWFGWSDGEPPTVTTSDIIARGLTVSWAIGPKMFQRPGGLRAFETAALTEAIEGRWKPLTTRFPLAKAADAHQALENRETTGKVVLIP</sequence>
<dbReference type="CDD" id="cd08244">
    <property type="entry name" value="MDR_enoyl_red"/>
    <property type="match status" value="1"/>
</dbReference>
<keyword evidence="1" id="KW-0521">NADP</keyword>
<dbReference type="SMART" id="SM00829">
    <property type="entry name" value="PKS_ER"/>
    <property type="match status" value="1"/>
</dbReference>
<proteinExistence type="predicted"/>
<gene>
    <name evidence="4" type="ORF">ACFFGN_17255</name>
</gene>
<dbReference type="InterPro" id="IPR020843">
    <property type="entry name" value="ER"/>
</dbReference>
<evidence type="ECO:0000256" key="2">
    <source>
        <dbReference type="ARBA" id="ARBA00023002"/>
    </source>
</evidence>
<keyword evidence="2" id="KW-0560">Oxidoreductase</keyword>
<dbReference type="InterPro" id="IPR013154">
    <property type="entry name" value="ADH-like_N"/>
</dbReference>
<dbReference type="SUPFAM" id="SSF51735">
    <property type="entry name" value="NAD(P)-binding Rossmann-fold domains"/>
    <property type="match status" value="1"/>
</dbReference>
<evidence type="ECO:0000313" key="4">
    <source>
        <dbReference type="EMBL" id="MFC0625830.1"/>
    </source>
</evidence>
<protein>
    <submittedName>
        <fullName evidence="4">Zinc-binding dehydrogenase</fullName>
    </submittedName>
</protein>
<feature type="domain" description="Enoyl reductase (ER)" evidence="3">
    <location>
        <begin position="10"/>
        <end position="325"/>
    </location>
</feature>
<dbReference type="InterPro" id="IPR011032">
    <property type="entry name" value="GroES-like_sf"/>
</dbReference>
<dbReference type="InterPro" id="IPR013149">
    <property type="entry name" value="ADH-like_C"/>
</dbReference>
<dbReference type="Pfam" id="PF00107">
    <property type="entry name" value="ADH_zinc_N"/>
    <property type="match status" value="1"/>
</dbReference>
<dbReference type="Gene3D" id="3.40.50.720">
    <property type="entry name" value="NAD(P)-binding Rossmann-like Domain"/>
    <property type="match status" value="1"/>
</dbReference>
<dbReference type="InterPro" id="IPR036291">
    <property type="entry name" value="NAD(P)-bd_dom_sf"/>
</dbReference>
<dbReference type="Gene3D" id="3.90.180.10">
    <property type="entry name" value="Medium-chain alcohol dehydrogenases, catalytic domain"/>
    <property type="match status" value="1"/>
</dbReference>
<dbReference type="SUPFAM" id="SSF50129">
    <property type="entry name" value="GroES-like"/>
    <property type="match status" value="1"/>
</dbReference>
<dbReference type="InterPro" id="IPR002364">
    <property type="entry name" value="Quin_OxRdtase/zeta-crystal_CS"/>
</dbReference>
<dbReference type="RefSeq" id="WP_380048636.1">
    <property type="nucleotide sequence ID" value="NZ_JBHLTC010000018.1"/>
</dbReference>
<evidence type="ECO:0000259" key="3">
    <source>
        <dbReference type="SMART" id="SM00829"/>
    </source>
</evidence>
<dbReference type="EMBL" id="JBHLTC010000018">
    <property type="protein sequence ID" value="MFC0625830.1"/>
    <property type="molecule type" value="Genomic_DNA"/>
</dbReference>
<reference evidence="4 5" key="1">
    <citation type="submission" date="2024-09" db="EMBL/GenBank/DDBJ databases">
        <authorList>
            <person name="Sun Q."/>
            <person name="Mori K."/>
        </authorList>
    </citation>
    <scope>NUCLEOTIDE SEQUENCE [LARGE SCALE GENOMIC DNA]</scope>
    <source>
        <strain evidence="4 5">CGMCC 1.15906</strain>
    </source>
</reference>
<dbReference type="PANTHER" id="PTHR48106:SF13">
    <property type="entry name" value="QUINONE OXIDOREDUCTASE-RELATED"/>
    <property type="match status" value="1"/>
</dbReference>
<dbReference type="PANTHER" id="PTHR48106">
    <property type="entry name" value="QUINONE OXIDOREDUCTASE PIG3-RELATED"/>
    <property type="match status" value="1"/>
</dbReference>
<evidence type="ECO:0000256" key="1">
    <source>
        <dbReference type="ARBA" id="ARBA00022857"/>
    </source>
</evidence>
<dbReference type="PROSITE" id="PS01162">
    <property type="entry name" value="QOR_ZETA_CRYSTAL"/>
    <property type="match status" value="1"/>
</dbReference>
<accession>A0ABV6QMG2</accession>
<dbReference type="Pfam" id="PF08240">
    <property type="entry name" value="ADH_N"/>
    <property type="match status" value="1"/>
</dbReference>
<name>A0ABV6QMG2_9ACTN</name>